<dbReference type="SUPFAM" id="SSF53756">
    <property type="entry name" value="UDP-Glycosyltransferase/glycogen phosphorylase"/>
    <property type="match status" value="1"/>
</dbReference>
<protein>
    <submittedName>
        <fullName evidence="1">Uncharacterized protein</fullName>
    </submittedName>
</protein>
<reference evidence="1 2" key="1">
    <citation type="journal article" date="2021" name="BMC Genomics">
        <title>Datura genome reveals duplications of psychoactive alkaloid biosynthetic genes and high mutation rate following tissue culture.</title>
        <authorList>
            <person name="Rajewski A."/>
            <person name="Carter-House D."/>
            <person name="Stajich J."/>
            <person name="Litt A."/>
        </authorList>
    </citation>
    <scope>NUCLEOTIDE SEQUENCE [LARGE SCALE GENOMIC DNA]</scope>
    <source>
        <strain evidence="1">AR-01</strain>
    </source>
</reference>
<proteinExistence type="predicted"/>
<dbReference type="Proteomes" id="UP000823775">
    <property type="component" value="Unassembled WGS sequence"/>
</dbReference>
<sequence>MVPFYGQGHHQPVSPPCLPNFLIWSPHLLSPDLTAPQPLSPVPVKSQTTISPSHSGILDFASFPTPNPTWQGIRASRHAVVTSACLGLPIPLEADLPKGYHSTEGTFNDDIFKHLAPFQYQYMGKRSGDIHNTSPLIEGGSAFIDSMAQLVNAQNIKQWAIGPILPTKLDHHSTKENECLDWLNKQPPRSVLFVSFGTSTEFSDEQINELMMGLG</sequence>
<evidence type="ECO:0000313" key="1">
    <source>
        <dbReference type="EMBL" id="MCE3049705.1"/>
    </source>
</evidence>
<organism evidence="1 2">
    <name type="scientific">Datura stramonium</name>
    <name type="common">Jimsonweed</name>
    <name type="synonym">Common thornapple</name>
    <dbReference type="NCBI Taxonomy" id="4076"/>
    <lineage>
        <taxon>Eukaryota</taxon>
        <taxon>Viridiplantae</taxon>
        <taxon>Streptophyta</taxon>
        <taxon>Embryophyta</taxon>
        <taxon>Tracheophyta</taxon>
        <taxon>Spermatophyta</taxon>
        <taxon>Magnoliopsida</taxon>
        <taxon>eudicotyledons</taxon>
        <taxon>Gunneridae</taxon>
        <taxon>Pentapetalae</taxon>
        <taxon>asterids</taxon>
        <taxon>lamiids</taxon>
        <taxon>Solanales</taxon>
        <taxon>Solanaceae</taxon>
        <taxon>Solanoideae</taxon>
        <taxon>Datureae</taxon>
        <taxon>Datura</taxon>
    </lineage>
</organism>
<dbReference type="PANTHER" id="PTHR48044:SF80">
    <property type="entry name" value="ZEATIN O-XYLOSYLTRANSFERASE-LIKE"/>
    <property type="match status" value="1"/>
</dbReference>
<name>A0ABS8WJT8_DATST</name>
<dbReference type="PANTHER" id="PTHR48044">
    <property type="entry name" value="GLYCOSYLTRANSFERASE"/>
    <property type="match status" value="1"/>
</dbReference>
<keyword evidence="2" id="KW-1185">Reference proteome</keyword>
<gene>
    <name evidence="1" type="ORF">HAX54_045557</name>
</gene>
<comment type="caution">
    <text evidence="1">The sequence shown here is derived from an EMBL/GenBank/DDBJ whole genome shotgun (WGS) entry which is preliminary data.</text>
</comment>
<dbReference type="EMBL" id="JACEIK010007079">
    <property type="protein sequence ID" value="MCE3049705.1"/>
    <property type="molecule type" value="Genomic_DNA"/>
</dbReference>
<accession>A0ABS8WJT8</accession>
<evidence type="ECO:0000313" key="2">
    <source>
        <dbReference type="Proteomes" id="UP000823775"/>
    </source>
</evidence>
<dbReference type="Gene3D" id="3.40.50.2000">
    <property type="entry name" value="Glycogen Phosphorylase B"/>
    <property type="match status" value="2"/>
</dbReference>